<protein>
    <submittedName>
        <fullName evidence="1">Uncharacterized protein</fullName>
    </submittedName>
</protein>
<sequence>MELDADGQGQDNGSNLFVKFFGQVARRIKFSPISIKRWDKMPEITQKDGGNLLNCAAVTPFARAAVALCCCRAVVAPLARAARRSAAAALSSLLLSVAAVAPPTLVLLCSLSIDGCIAGISAMAVTVHLPSDFSLYFSFSQIPKGEEEEEEEFEEHDAVPVLRGAVEMRRRHG</sequence>
<evidence type="ECO:0000313" key="1">
    <source>
        <dbReference type="EMBL" id="RYR26374.1"/>
    </source>
</evidence>
<comment type="caution">
    <text evidence="1">The sequence shown here is derived from an EMBL/GenBank/DDBJ whole genome shotgun (WGS) entry which is preliminary data.</text>
</comment>
<keyword evidence="2" id="KW-1185">Reference proteome</keyword>
<organism evidence="1 2">
    <name type="scientific">Arachis hypogaea</name>
    <name type="common">Peanut</name>
    <dbReference type="NCBI Taxonomy" id="3818"/>
    <lineage>
        <taxon>Eukaryota</taxon>
        <taxon>Viridiplantae</taxon>
        <taxon>Streptophyta</taxon>
        <taxon>Embryophyta</taxon>
        <taxon>Tracheophyta</taxon>
        <taxon>Spermatophyta</taxon>
        <taxon>Magnoliopsida</taxon>
        <taxon>eudicotyledons</taxon>
        <taxon>Gunneridae</taxon>
        <taxon>Pentapetalae</taxon>
        <taxon>rosids</taxon>
        <taxon>fabids</taxon>
        <taxon>Fabales</taxon>
        <taxon>Fabaceae</taxon>
        <taxon>Papilionoideae</taxon>
        <taxon>50 kb inversion clade</taxon>
        <taxon>dalbergioids sensu lato</taxon>
        <taxon>Dalbergieae</taxon>
        <taxon>Pterocarpus clade</taxon>
        <taxon>Arachis</taxon>
    </lineage>
</organism>
<proteinExistence type="predicted"/>
<dbReference type="EMBL" id="SDMP01000012">
    <property type="protein sequence ID" value="RYR26374.1"/>
    <property type="molecule type" value="Genomic_DNA"/>
</dbReference>
<evidence type="ECO:0000313" key="2">
    <source>
        <dbReference type="Proteomes" id="UP000289738"/>
    </source>
</evidence>
<dbReference type="AlphaFoldDB" id="A0A445AJ08"/>
<name>A0A445AJ08_ARAHY</name>
<gene>
    <name evidence="1" type="ORF">Ahy_B02g060614</name>
</gene>
<accession>A0A445AJ08</accession>
<reference evidence="1 2" key="1">
    <citation type="submission" date="2019-01" db="EMBL/GenBank/DDBJ databases">
        <title>Sequencing of cultivated peanut Arachis hypogaea provides insights into genome evolution and oil improvement.</title>
        <authorList>
            <person name="Chen X."/>
        </authorList>
    </citation>
    <scope>NUCLEOTIDE SEQUENCE [LARGE SCALE GENOMIC DNA]</scope>
    <source>
        <strain evidence="2">cv. Fuhuasheng</strain>
        <tissue evidence="1">Leaves</tissue>
    </source>
</reference>
<dbReference type="Proteomes" id="UP000289738">
    <property type="component" value="Chromosome B02"/>
</dbReference>